<dbReference type="PROSITE" id="PS51677">
    <property type="entry name" value="NODB"/>
    <property type="match status" value="1"/>
</dbReference>
<protein>
    <submittedName>
        <fullName evidence="4">Polysaccharide deacetylase family protein</fullName>
    </submittedName>
</protein>
<dbReference type="CDD" id="cd10918">
    <property type="entry name" value="CE4_NodB_like_5s_6s"/>
    <property type="match status" value="1"/>
</dbReference>
<dbReference type="Gene3D" id="3.20.20.370">
    <property type="entry name" value="Glycoside hydrolase/deacetylase"/>
    <property type="match status" value="1"/>
</dbReference>
<sequence length="325" mass="37781">MDNVTISERGLGRGRYNGGESMTNINRFLEILIIAKRLSIRSIWLLLLSLLSISVSGASKSPWVRVPIFGFHDIIDSREDLVKFQRPLVSTDYEKRQLYSFLNYLVVNDYWFLSSQDLFVYFIQKSQPIPAEYENRKPVMITFDDGYAGVHDHVLPILKDLEYIYREKVKVVLFVNPAYMGVNMPPYIPHLSCEDLRYGFAKGYYDIQSHGYSHQNLTKLDANNLRIELEWGKSQLRKCTEDLDRNQLVAAHIAYPFGALSTQLERYLRGYHLTGYLYDNRVSRPTQLKNPFRISRIPVNKDTQIHELIKMAEMAKPVKLSISDN</sequence>
<feature type="domain" description="NodB homology" evidence="3">
    <location>
        <begin position="137"/>
        <end position="325"/>
    </location>
</feature>
<dbReference type="InterPro" id="IPR011330">
    <property type="entry name" value="Glyco_hydro/deAcase_b/a-brl"/>
</dbReference>
<evidence type="ECO:0000313" key="4">
    <source>
        <dbReference type="EMBL" id="CDM95693.1"/>
    </source>
</evidence>
<reference evidence="4 5" key="1">
    <citation type="submission" date="2014-02" db="EMBL/GenBank/DDBJ databases">
        <authorList>
            <person name="Genoscope - CEA"/>
        </authorList>
    </citation>
    <scope>NUCLEOTIDE SEQUENCE [LARGE SCALE GENOMIC DNA]</scope>
    <source>
        <strain evidence="4 5">PCC 8005</strain>
    </source>
</reference>
<evidence type="ECO:0000256" key="1">
    <source>
        <dbReference type="ARBA" id="ARBA00004613"/>
    </source>
</evidence>
<name>A0A9P1KGC3_9CYAN</name>
<keyword evidence="2" id="KW-0732">Signal</keyword>
<dbReference type="PANTHER" id="PTHR34216:SF3">
    <property type="entry name" value="POLY-BETA-1,6-N-ACETYL-D-GLUCOSAMINE N-DEACETYLASE"/>
    <property type="match status" value="1"/>
</dbReference>
<evidence type="ECO:0000313" key="5">
    <source>
        <dbReference type="Proteomes" id="UP000032946"/>
    </source>
</evidence>
<dbReference type="InterPro" id="IPR051398">
    <property type="entry name" value="Polysacch_Deacetylase"/>
</dbReference>
<dbReference type="PANTHER" id="PTHR34216">
    <property type="match status" value="1"/>
</dbReference>
<evidence type="ECO:0000256" key="2">
    <source>
        <dbReference type="ARBA" id="ARBA00022729"/>
    </source>
</evidence>
<keyword evidence="5" id="KW-1185">Reference proteome</keyword>
<evidence type="ECO:0000259" key="3">
    <source>
        <dbReference type="PROSITE" id="PS51677"/>
    </source>
</evidence>
<accession>A0A9P1KGC3</accession>
<dbReference type="EMBL" id="FO818640">
    <property type="protein sequence ID" value="CDM95693.1"/>
    <property type="molecule type" value="Genomic_DNA"/>
</dbReference>
<dbReference type="GO" id="GO:0005975">
    <property type="term" value="P:carbohydrate metabolic process"/>
    <property type="evidence" value="ECO:0007669"/>
    <property type="project" value="InterPro"/>
</dbReference>
<dbReference type="Pfam" id="PF01522">
    <property type="entry name" value="Polysacc_deac_1"/>
    <property type="match status" value="1"/>
</dbReference>
<dbReference type="InterPro" id="IPR002509">
    <property type="entry name" value="NODB_dom"/>
</dbReference>
<organism evidence="4 5">
    <name type="scientific">Limnospira indica PCC 8005</name>
    <dbReference type="NCBI Taxonomy" id="376219"/>
    <lineage>
        <taxon>Bacteria</taxon>
        <taxon>Bacillati</taxon>
        <taxon>Cyanobacteriota</taxon>
        <taxon>Cyanophyceae</taxon>
        <taxon>Oscillatoriophycideae</taxon>
        <taxon>Oscillatoriales</taxon>
        <taxon>Sirenicapillariaceae</taxon>
        <taxon>Limnospira</taxon>
    </lineage>
</organism>
<dbReference type="GO" id="GO:0005576">
    <property type="term" value="C:extracellular region"/>
    <property type="evidence" value="ECO:0007669"/>
    <property type="project" value="UniProtKB-SubCell"/>
</dbReference>
<dbReference type="Proteomes" id="UP000032946">
    <property type="component" value="Chromosome"/>
</dbReference>
<dbReference type="AlphaFoldDB" id="A0A9P1KGC3"/>
<comment type="subcellular location">
    <subcellularLocation>
        <location evidence="1">Secreted</location>
    </subcellularLocation>
</comment>
<gene>
    <name evidence="4" type="ORF">ARTHRO_40098</name>
</gene>
<dbReference type="GO" id="GO:0016810">
    <property type="term" value="F:hydrolase activity, acting on carbon-nitrogen (but not peptide) bonds"/>
    <property type="evidence" value="ECO:0007669"/>
    <property type="project" value="InterPro"/>
</dbReference>
<proteinExistence type="predicted"/>
<dbReference type="SUPFAM" id="SSF88713">
    <property type="entry name" value="Glycoside hydrolase/deacetylase"/>
    <property type="match status" value="1"/>
</dbReference>